<sequence>MIRASYEEDLFWREMHQNLPSFDDGYDRSHWQPAASEQASGEAGESSGSSSSHLHRAVSDFFDSSYQHLDPRDYFTGSEDTLLDSSHTEDAQGRIDSQTPPSLSPEEIESIAKQLSPYPQKLADGGNLKQLEGSTLFQTKLIAAGLNSQFEAISYAIYEQSNLNSLVKLRILSWLEDKSQDTRLFAAVGNPNTYIQEIHTGKKMPDELTLYAASQTFNKRIILVYIDSRNSEVLSHVTQIGKKSQKDVIALTVRDGHYQVLYTCSDG</sequence>
<evidence type="ECO:0000313" key="3">
    <source>
        <dbReference type="Proteomes" id="UP000765509"/>
    </source>
</evidence>
<evidence type="ECO:0000256" key="1">
    <source>
        <dbReference type="SAM" id="MobiDB-lite"/>
    </source>
</evidence>
<dbReference type="AlphaFoldDB" id="A0A9Q3D4V5"/>
<reference evidence="2" key="1">
    <citation type="submission" date="2021-03" db="EMBL/GenBank/DDBJ databases">
        <title>Draft genome sequence of rust myrtle Austropuccinia psidii MF-1, a brazilian biotype.</title>
        <authorList>
            <person name="Quecine M.C."/>
            <person name="Pachon D.M.R."/>
            <person name="Bonatelli M.L."/>
            <person name="Correr F.H."/>
            <person name="Franceschini L.M."/>
            <person name="Leite T.F."/>
            <person name="Margarido G.R.A."/>
            <person name="Almeida C.A."/>
            <person name="Ferrarezi J.A."/>
            <person name="Labate C.A."/>
        </authorList>
    </citation>
    <scope>NUCLEOTIDE SEQUENCE</scope>
    <source>
        <strain evidence="2">MF-1</strain>
    </source>
</reference>
<feature type="compositionally biased region" description="Low complexity" evidence="1">
    <location>
        <begin position="34"/>
        <end position="52"/>
    </location>
</feature>
<protein>
    <submittedName>
        <fullName evidence="2">Uncharacterized protein</fullName>
    </submittedName>
</protein>
<feature type="region of interest" description="Disordered" evidence="1">
    <location>
        <begin position="77"/>
        <end position="106"/>
    </location>
</feature>
<accession>A0A9Q3D4V5</accession>
<dbReference type="EMBL" id="AVOT02013919">
    <property type="protein sequence ID" value="MBW0496966.1"/>
    <property type="molecule type" value="Genomic_DNA"/>
</dbReference>
<dbReference type="Gene3D" id="3.90.70.80">
    <property type="match status" value="1"/>
</dbReference>
<evidence type="ECO:0000313" key="2">
    <source>
        <dbReference type="EMBL" id="MBW0496966.1"/>
    </source>
</evidence>
<feature type="region of interest" description="Disordered" evidence="1">
    <location>
        <begin position="22"/>
        <end position="53"/>
    </location>
</feature>
<keyword evidence="3" id="KW-1185">Reference proteome</keyword>
<gene>
    <name evidence="2" type="ORF">O181_036681</name>
</gene>
<dbReference type="Proteomes" id="UP000765509">
    <property type="component" value="Unassembled WGS sequence"/>
</dbReference>
<dbReference type="CDD" id="cd22744">
    <property type="entry name" value="OTU"/>
    <property type="match status" value="1"/>
</dbReference>
<name>A0A9Q3D4V5_9BASI</name>
<organism evidence="2 3">
    <name type="scientific">Austropuccinia psidii MF-1</name>
    <dbReference type="NCBI Taxonomy" id="1389203"/>
    <lineage>
        <taxon>Eukaryota</taxon>
        <taxon>Fungi</taxon>
        <taxon>Dikarya</taxon>
        <taxon>Basidiomycota</taxon>
        <taxon>Pucciniomycotina</taxon>
        <taxon>Pucciniomycetes</taxon>
        <taxon>Pucciniales</taxon>
        <taxon>Sphaerophragmiaceae</taxon>
        <taxon>Austropuccinia</taxon>
    </lineage>
</organism>
<comment type="caution">
    <text evidence="2">The sequence shown here is derived from an EMBL/GenBank/DDBJ whole genome shotgun (WGS) entry which is preliminary data.</text>
</comment>
<proteinExistence type="predicted"/>